<evidence type="ECO:0000256" key="2">
    <source>
        <dbReference type="ARBA" id="ARBA00023125"/>
    </source>
</evidence>
<dbReference type="InterPro" id="IPR036388">
    <property type="entry name" value="WH-like_DNA-bd_sf"/>
</dbReference>
<evidence type="ECO:0000256" key="3">
    <source>
        <dbReference type="ARBA" id="ARBA00023163"/>
    </source>
</evidence>
<dbReference type="SUPFAM" id="SSF46785">
    <property type="entry name" value="Winged helix' DNA-binding domain"/>
    <property type="match status" value="1"/>
</dbReference>
<dbReference type="PROSITE" id="PS50995">
    <property type="entry name" value="HTH_MARR_2"/>
    <property type="match status" value="1"/>
</dbReference>
<name>A0ABP7KW88_9MICO</name>
<dbReference type="SMART" id="SM00347">
    <property type="entry name" value="HTH_MARR"/>
    <property type="match status" value="1"/>
</dbReference>
<dbReference type="Proteomes" id="UP001501803">
    <property type="component" value="Unassembled WGS sequence"/>
</dbReference>
<evidence type="ECO:0000313" key="6">
    <source>
        <dbReference type="Proteomes" id="UP001501803"/>
    </source>
</evidence>
<accession>A0ABP7KW88</accession>
<dbReference type="PANTHER" id="PTHR33164:SF99">
    <property type="entry name" value="MARR FAMILY REGULATORY PROTEIN"/>
    <property type="match status" value="1"/>
</dbReference>
<dbReference type="Gene3D" id="1.10.10.10">
    <property type="entry name" value="Winged helix-like DNA-binding domain superfamily/Winged helix DNA-binding domain"/>
    <property type="match status" value="1"/>
</dbReference>
<dbReference type="InterPro" id="IPR000835">
    <property type="entry name" value="HTH_MarR-typ"/>
</dbReference>
<sequence length="161" mass="17661">MATNTSSATTHTTAAQDAWTAYQGLRAQLTGRINRELARSTGLSEPDYEVLLALTEAKQQTLRSLELRCGLDWEKSRLSHQLRRMEERGLLSRDNCATDSRSVDIRLTDAGKTAFAAARLCHEAAVERYFASALSEEQLASFAAASTAILARLDQPVHGAH</sequence>
<feature type="domain" description="HTH marR-type" evidence="4">
    <location>
        <begin position="11"/>
        <end position="151"/>
    </location>
</feature>
<dbReference type="InterPro" id="IPR055166">
    <property type="entry name" value="Transc_reg_Sar_Rot_HTH"/>
</dbReference>
<protein>
    <submittedName>
        <fullName evidence="5">MarR family transcriptional regulator</fullName>
    </submittedName>
</protein>
<keyword evidence="6" id="KW-1185">Reference proteome</keyword>
<organism evidence="5 6">
    <name type="scientific">Leifsonia kafniensis</name>
    <dbReference type="NCBI Taxonomy" id="475957"/>
    <lineage>
        <taxon>Bacteria</taxon>
        <taxon>Bacillati</taxon>
        <taxon>Actinomycetota</taxon>
        <taxon>Actinomycetes</taxon>
        <taxon>Micrococcales</taxon>
        <taxon>Microbacteriaceae</taxon>
        <taxon>Leifsonia</taxon>
    </lineage>
</organism>
<keyword evidence="2" id="KW-0238">DNA-binding</keyword>
<dbReference type="InterPro" id="IPR036390">
    <property type="entry name" value="WH_DNA-bd_sf"/>
</dbReference>
<proteinExistence type="predicted"/>
<dbReference type="Pfam" id="PF22381">
    <property type="entry name" value="Staph_reg_Sar_Rot"/>
    <property type="match status" value="1"/>
</dbReference>
<evidence type="ECO:0000259" key="4">
    <source>
        <dbReference type="PROSITE" id="PS50995"/>
    </source>
</evidence>
<dbReference type="RefSeq" id="WP_345068762.1">
    <property type="nucleotide sequence ID" value="NZ_BAABCN010000012.1"/>
</dbReference>
<evidence type="ECO:0000313" key="5">
    <source>
        <dbReference type="EMBL" id="GAA3888871.1"/>
    </source>
</evidence>
<reference evidence="6" key="1">
    <citation type="journal article" date="2019" name="Int. J. Syst. Evol. Microbiol.">
        <title>The Global Catalogue of Microorganisms (GCM) 10K type strain sequencing project: providing services to taxonomists for standard genome sequencing and annotation.</title>
        <authorList>
            <consortium name="The Broad Institute Genomics Platform"/>
            <consortium name="The Broad Institute Genome Sequencing Center for Infectious Disease"/>
            <person name="Wu L."/>
            <person name="Ma J."/>
        </authorList>
    </citation>
    <scope>NUCLEOTIDE SEQUENCE [LARGE SCALE GENOMIC DNA]</scope>
    <source>
        <strain evidence="6">JCM 17021</strain>
    </source>
</reference>
<keyword evidence="1" id="KW-0805">Transcription regulation</keyword>
<dbReference type="PANTHER" id="PTHR33164">
    <property type="entry name" value="TRANSCRIPTIONAL REGULATOR, MARR FAMILY"/>
    <property type="match status" value="1"/>
</dbReference>
<dbReference type="EMBL" id="BAABCN010000012">
    <property type="protein sequence ID" value="GAA3888871.1"/>
    <property type="molecule type" value="Genomic_DNA"/>
</dbReference>
<keyword evidence="3" id="KW-0804">Transcription</keyword>
<comment type="caution">
    <text evidence="5">The sequence shown here is derived from an EMBL/GenBank/DDBJ whole genome shotgun (WGS) entry which is preliminary data.</text>
</comment>
<dbReference type="InterPro" id="IPR039422">
    <property type="entry name" value="MarR/SlyA-like"/>
</dbReference>
<gene>
    <name evidence="5" type="ORF">GCM10022381_33380</name>
</gene>
<evidence type="ECO:0000256" key="1">
    <source>
        <dbReference type="ARBA" id="ARBA00023015"/>
    </source>
</evidence>